<feature type="compositionally biased region" description="Pro residues" evidence="1">
    <location>
        <begin position="165"/>
        <end position="185"/>
    </location>
</feature>
<feature type="compositionally biased region" description="Basic and acidic residues" evidence="1">
    <location>
        <begin position="517"/>
        <end position="535"/>
    </location>
</feature>
<evidence type="ECO:0000259" key="2">
    <source>
        <dbReference type="PROSITE" id="PS51391"/>
    </source>
</evidence>
<name>A0A2G8RT43_9APHY</name>
<dbReference type="EMBL" id="AYKW01000056">
    <property type="protein sequence ID" value="PIL24679.1"/>
    <property type="molecule type" value="Genomic_DNA"/>
</dbReference>
<dbReference type="OrthoDB" id="79367at2759"/>
<evidence type="ECO:0000256" key="1">
    <source>
        <dbReference type="SAM" id="MobiDB-lite"/>
    </source>
</evidence>
<sequence length="923" mass="98016">MATIEEFETALKEVVTAKRLSQSKMASLTEIAMRCMENDTQMVSILYRTHKGLTTGGKTWSLYAFDALARAARHQVNKNQINQNQGHGNCVTFLRKIEGVLDGLFEDIATAGTNDLKEKAKKILDIWAKSNTFPSAVLSPLYALLKQAENDKEPDMPPDQSANPTPNPHSMPALPPTQPPNPQPSVTPFAGADIQSALFALLSKAANVAGTNGVAPGQTPPNIGPASAPSAPAAPPTPVLDANQLALLHQLAQTAKGIAPASAQTQPLGVVQQQPVPSSLVPSNIAVPVVPPSALANVGGTSTSQPQVYRDDQYGPPTTHARESEPPHHQPYGHGGRYTPDAAAAAQSHDPRAGGYLRGSDYGTPSHDRDAAVTANLTPKPTGSYEYDEHGRNRPIPDPDASYGPGLHDHDRDRDHSPRDPRRDGPPRGFRGSPGRGRGRGRWDDRRGPGDYHPQDSRGRDRDHRDDYRDRDRDYDDRDRDRDRDRGQRRRRDSRSWSPQGRRRGRPPRSPTRRRGPRGDRDRRGDGEGGFRERYTYVPGRDGAEPGFDEFGRELRPSTPEREHEREPECGPALATLVQSPMPNASSIQSSHPGQRQGRTESPFPPGTSTASVTASDGGSVAPEDALSVREPGQGLGFGNYNHQPAGGHPPPPYGAPPSEPSTSTMASLSPAPSASSATLPPASSSTSTSAADSGGEGGLDTFDRAAFDPSQPASWEALGRAWATTHGRAPSQEELMQFVFGAPCRRLRPPRDWGSTTTGLGAMGVGAGAGTEDEVGATTRAAMDTMSVEGVGAEGGGTDLGEGEAAEGSMGRGAGATSRGTAEEITDRRGREEGAGAGSSMAAARRGTNMVEAELHRDTRMSMTVQVMGDLGEKGMEAGDGAGLEAAEHMGEEGGEMGEGDTDMGPEWLRGADVPAVWVRGH</sequence>
<feature type="compositionally biased region" description="Polar residues" evidence="1">
    <location>
        <begin position="607"/>
        <end position="617"/>
    </location>
</feature>
<dbReference type="PROSITE" id="PS51391">
    <property type="entry name" value="CID"/>
    <property type="match status" value="1"/>
</dbReference>
<dbReference type="Pfam" id="PF04818">
    <property type="entry name" value="CID"/>
    <property type="match status" value="1"/>
</dbReference>
<feature type="compositionally biased region" description="Basic and acidic residues" evidence="1">
    <location>
        <begin position="550"/>
        <end position="569"/>
    </location>
</feature>
<feature type="compositionally biased region" description="Basic and acidic residues" evidence="1">
    <location>
        <begin position="387"/>
        <end position="397"/>
    </location>
</feature>
<feature type="domain" description="CID" evidence="2">
    <location>
        <begin position="1"/>
        <end position="149"/>
    </location>
</feature>
<feature type="compositionally biased region" description="Basic and acidic residues" evidence="1">
    <location>
        <begin position="822"/>
        <end position="835"/>
    </location>
</feature>
<protein>
    <recommendedName>
        <fullName evidence="2">CID domain-containing protein</fullName>
    </recommendedName>
</protein>
<dbReference type="STRING" id="1077348.A0A2G8RT43"/>
<feature type="compositionally biased region" description="Pro residues" evidence="1">
    <location>
        <begin position="648"/>
        <end position="660"/>
    </location>
</feature>
<evidence type="ECO:0000313" key="3">
    <source>
        <dbReference type="EMBL" id="PIL24679.1"/>
    </source>
</evidence>
<dbReference type="SMART" id="SM00582">
    <property type="entry name" value="RPR"/>
    <property type="match status" value="1"/>
</dbReference>
<accession>A0A2G8RT43</accession>
<comment type="caution">
    <text evidence="3">The sequence shown here is derived from an EMBL/GenBank/DDBJ whole genome shotgun (WGS) entry which is preliminary data.</text>
</comment>
<dbReference type="Proteomes" id="UP000230002">
    <property type="component" value="Unassembled WGS sequence"/>
</dbReference>
<organism evidence="3 4">
    <name type="scientific">Ganoderma sinense ZZ0214-1</name>
    <dbReference type="NCBI Taxonomy" id="1077348"/>
    <lineage>
        <taxon>Eukaryota</taxon>
        <taxon>Fungi</taxon>
        <taxon>Dikarya</taxon>
        <taxon>Basidiomycota</taxon>
        <taxon>Agaricomycotina</taxon>
        <taxon>Agaricomycetes</taxon>
        <taxon>Polyporales</taxon>
        <taxon>Polyporaceae</taxon>
        <taxon>Ganoderma</taxon>
    </lineage>
</organism>
<dbReference type="AlphaFoldDB" id="A0A2G8RT43"/>
<evidence type="ECO:0000313" key="4">
    <source>
        <dbReference type="Proteomes" id="UP000230002"/>
    </source>
</evidence>
<feature type="compositionally biased region" description="Polar residues" evidence="1">
    <location>
        <begin position="577"/>
        <end position="594"/>
    </location>
</feature>
<feature type="region of interest" description="Disordered" evidence="1">
    <location>
        <begin position="212"/>
        <end position="238"/>
    </location>
</feature>
<dbReference type="InterPro" id="IPR006569">
    <property type="entry name" value="CID_dom"/>
</dbReference>
<dbReference type="SUPFAM" id="SSF48464">
    <property type="entry name" value="ENTH/VHS domain"/>
    <property type="match status" value="1"/>
</dbReference>
<feature type="compositionally biased region" description="Basic and acidic residues" evidence="1">
    <location>
        <begin position="407"/>
        <end position="426"/>
    </location>
</feature>
<feature type="compositionally biased region" description="Basic and acidic residues" evidence="1">
    <location>
        <begin position="441"/>
        <end position="486"/>
    </location>
</feature>
<proteinExistence type="predicted"/>
<dbReference type="Gene3D" id="1.25.40.90">
    <property type="match status" value="1"/>
</dbReference>
<feature type="region of interest" description="Disordered" evidence="1">
    <location>
        <begin position="794"/>
        <end position="846"/>
    </location>
</feature>
<gene>
    <name evidence="3" type="ORF">GSI_12563</name>
</gene>
<feature type="region of interest" description="Disordered" evidence="1">
    <location>
        <begin position="151"/>
        <end position="189"/>
    </location>
</feature>
<feature type="region of interest" description="Disordered" evidence="1">
    <location>
        <begin position="297"/>
        <end position="708"/>
    </location>
</feature>
<keyword evidence="4" id="KW-1185">Reference proteome</keyword>
<feature type="compositionally biased region" description="Basic residues" evidence="1">
    <location>
        <begin position="501"/>
        <end position="516"/>
    </location>
</feature>
<reference evidence="3 4" key="1">
    <citation type="journal article" date="2015" name="Sci. Rep.">
        <title>Chromosome-level genome map provides insights into diverse defense mechanisms in the medicinal fungus Ganoderma sinense.</title>
        <authorList>
            <person name="Zhu Y."/>
            <person name="Xu J."/>
            <person name="Sun C."/>
            <person name="Zhou S."/>
            <person name="Xu H."/>
            <person name="Nelson D.R."/>
            <person name="Qian J."/>
            <person name="Song J."/>
            <person name="Luo H."/>
            <person name="Xiang L."/>
            <person name="Li Y."/>
            <person name="Xu Z."/>
            <person name="Ji A."/>
            <person name="Wang L."/>
            <person name="Lu S."/>
            <person name="Hayward A."/>
            <person name="Sun W."/>
            <person name="Li X."/>
            <person name="Schwartz D.C."/>
            <person name="Wang Y."/>
            <person name="Chen S."/>
        </authorList>
    </citation>
    <scope>NUCLEOTIDE SEQUENCE [LARGE SCALE GENOMIC DNA]</scope>
    <source>
        <strain evidence="3 4">ZZ0214-1</strain>
    </source>
</reference>
<dbReference type="InterPro" id="IPR008942">
    <property type="entry name" value="ENTH_VHS"/>
</dbReference>
<feature type="compositionally biased region" description="Low complexity" evidence="1">
    <location>
        <begin position="661"/>
        <end position="692"/>
    </location>
</feature>